<sequence length="139" mass="15034">MKKFLMILLSITLVACSSGIDIDELKVKMPKNEQNVIVQIPTASNPVSNAMVIGMVKMSGSPSASNIVKMLAVDNINIGVTGESQILNKATALYALEHVTKVGKNVSIYMMGDSESDKTDLEKVASSKNIKLHYFANMQ</sequence>
<proteinExistence type="predicted"/>
<dbReference type="RefSeq" id="WP_194811242.1">
    <property type="nucleotide sequence ID" value="NZ_CP063056.1"/>
</dbReference>
<evidence type="ECO:0000256" key="1">
    <source>
        <dbReference type="SAM" id="SignalP"/>
    </source>
</evidence>
<feature type="chain" id="PRO_5045423182" description="Lipoprotein" evidence="1">
    <location>
        <begin position="18"/>
        <end position="139"/>
    </location>
</feature>
<evidence type="ECO:0000313" key="3">
    <source>
        <dbReference type="Proteomes" id="UP000663069"/>
    </source>
</evidence>
<dbReference type="EMBL" id="CP063056">
    <property type="protein sequence ID" value="QPB41644.1"/>
    <property type="molecule type" value="Genomic_DNA"/>
</dbReference>
<feature type="signal peptide" evidence="1">
    <location>
        <begin position="1"/>
        <end position="17"/>
    </location>
</feature>
<gene>
    <name evidence="2" type="ORF">IHV77_06770</name>
</gene>
<protein>
    <recommendedName>
        <fullName evidence="4">Lipoprotein</fullName>
    </recommendedName>
</protein>
<dbReference type="PROSITE" id="PS51257">
    <property type="entry name" value="PROKAR_LIPOPROTEIN"/>
    <property type="match status" value="1"/>
</dbReference>
<keyword evidence="1" id="KW-0732">Signal</keyword>
<reference evidence="2 3" key="1">
    <citation type="submission" date="2020-10" db="EMBL/GenBank/DDBJ databases">
        <title>Genome Sequencing of Rodentibacter spp. strain DSM111151.</title>
        <authorList>
            <person name="Benga L."/>
            <person name="Lautwein T."/>
        </authorList>
    </citation>
    <scope>NUCLEOTIDE SEQUENCE [LARGE SCALE GENOMIC DNA]</scope>
    <source>
        <strain evidence="2 3">DSM 111151</strain>
    </source>
</reference>
<evidence type="ECO:0008006" key="4">
    <source>
        <dbReference type="Google" id="ProtNLM"/>
    </source>
</evidence>
<name>A0ABX6UVC0_9PAST</name>
<evidence type="ECO:0000313" key="2">
    <source>
        <dbReference type="EMBL" id="QPB41644.1"/>
    </source>
</evidence>
<keyword evidence="3" id="KW-1185">Reference proteome</keyword>
<organism evidence="2 3">
    <name type="scientific">Rodentibacter haemolyticus</name>
    <dbReference type="NCBI Taxonomy" id="2778911"/>
    <lineage>
        <taxon>Bacteria</taxon>
        <taxon>Pseudomonadati</taxon>
        <taxon>Pseudomonadota</taxon>
        <taxon>Gammaproteobacteria</taxon>
        <taxon>Pasteurellales</taxon>
        <taxon>Pasteurellaceae</taxon>
        <taxon>Rodentibacter</taxon>
    </lineage>
</organism>
<accession>A0ABX6UVC0</accession>
<dbReference type="Proteomes" id="UP000663069">
    <property type="component" value="Chromosome"/>
</dbReference>